<dbReference type="EMBL" id="JSUQ01000018">
    <property type="protein sequence ID" value="KHQ51356.1"/>
    <property type="molecule type" value="Genomic_DNA"/>
</dbReference>
<dbReference type="AlphaFoldDB" id="A0A0B3S3U2"/>
<dbReference type="GO" id="GO:0016491">
    <property type="term" value="F:oxidoreductase activity"/>
    <property type="evidence" value="ECO:0007669"/>
    <property type="project" value="UniProtKB-KW"/>
</dbReference>
<keyword evidence="4" id="KW-0676">Redox-active center</keyword>
<evidence type="ECO:0000313" key="5">
    <source>
        <dbReference type="EMBL" id="KHQ51356.1"/>
    </source>
</evidence>
<evidence type="ECO:0000256" key="3">
    <source>
        <dbReference type="ARBA" id="ARBA00023157"/>
    </source>
</evidence>
<evidence type="ECO:0000256" key="1">
    <source>
        <dbReference type="ARBA" id="ARBA00022729"/>
    </source>
</evidence>
<evidence type="ECO:0000256" key="2">
    <source>
        <dbReference type="ARBA" id="ARBA00023002"/>
    </source>
</evidence>
<gene>
    <name evidence="5" type="ORF">OA50_04137</name>
</gene>
<dbReference type="PANTHER" id="PTHR13887">
    <property type="entry name" value="GLUTATHIONE S-TRANSFERASE KAPPA"/>
    <property type="match status" value="1"/>
</dbReference>
<dbReference type="PATRIC" id="fig|1515334.3.peg.4170"/>
<keyword evidence="1" id="KW-0732">Signal</keyword>
<dbReference type="PANTHER" id="PTHR13887:SF14">
    <property type="entry name" value="DISULFIDE BOND FORMATION PROTEIN D"/>
    <property type="match status" value="1"/>
</dbReference>
<accession>A0A0B3S3U2</accession>
<dbReference type="Gene3D" id="3.40.30.10">
    <property type="entry name" value="Glutaredoxin"/>
    <property type="match status" value="1"/>
</dbReference>
<dbReference type="SUPFAM" id="SSF52833">
    <property type="entry name" value="Thioredoxin-like"/>
    <property type="match status" value="1"/>
</dbReference>
<comment type="caution">
    <text evidence="5">The sequence shown here is derived from an EMBL/GenBank/DDBJ whole genome shotgun (WGS) entry which is preliminary data.</text>
</comment>
<keyword evidence="3" id="KW-1015">Disulfide bond</keyword>
<evidence type="ECO:0000256" key="4">
    <source>
        <dbReference type="ARBA" id="ARBA00023284"/>
    </source>
</evidence>
<reference evidence="5 6" key="1">
    <citation type="submission" date="2014-10" db="EMBL/GenBank/DDBJ databases">
        <title>Genome sequence of Ponticoccus sp. strain UMTAT08 isolated from clonal culture of toxic dinoflagellate Alexandrium tamiyavanichii.</title>
        <authorList>
            <person name="Gan H.Y."/>
            <person name="Muhd D.-D."/>
            <person name="Mohd Noor M.E."/>
            <person name="Yeong Y.S."/>
            <person name="Usup G."/>
        </authorList>
    </citation>
    <scope>NUCLEOTIDE SEQUENCE [LARGE SCALE GENOMIC DNA]</scope>
    <source>
        <strain evidence="5 6">UMTAT08</strain>
    </source>
</reference>
<sequence length="212" mass="23524">MSTLTIDFFHDVVCCWCFNISSRMRTIAEEFDLTIRHRSFVLQDSRAEMTARWGTPQAARDTILGHWMACRQVSDQPGLIDIEAMRAASFDYPHGLTAALGCKAAERLDGQEGHWRMFDHLQHAHLSEARDISDPETVLQVARDAGFEAAGFARHLADPDTASAVEADRQVARALQVRCIPALIIRDTGARLVNGPTEDLAAQIRAAQQILA</sequence>
<keyword evidence="2" id="KW-0560">Oxidoreductase</keyword>
<dbReference type="OrthoDB" id="9813770at2"/>
<dbReference type="RefSeq" id="WP_043144842.1">
    <property type="nucleotide sequence ID" value="NZ_JSUQ01000018.1"/>
</dbReference>
<proteinExistence type="predicted"/>
<dbReference type="STRING" id="561184.SAMN05216376_11365"/>
<protein>
    <submittedName>
        <fullName evidence="5">DSBA oxidoreductase</fullName>
    </submittedName>
</protein>
<evidence type="ECO:0000313" key="6">
    <source>
        <dbReference type="Proteomes" id="UP000030960"/>
    </source>
</evidence>
<organism evidence="5 6">
    <name type="scientific">Mameliella alba</name>
    <dbReference type="NCBI Taxonomy" id="561184"/>
    <lineage>
        <taxon>Bacteria</taxon>
        <taxon>Pseudomonadati</taxon>
        <taxon>Pseudomonadota</taxon>
        <taxon>Alphaproteobacteria</taxon>
        <taxon>Rhodobacterales</taxon>
        <taxon>Roseobacteraceae</taxon>
        <taxon>Mameliella</taxon>
    </lineage>
</organism>
<dbReference type="Pfam" id="PF13743">
    <property type="entry name" value="Thioredoxin_5"/>
    <property type="match status" value="1"/>
</dbReference>
<dbReference type="Proteomes" id="UP000030960">
    <property type="component" value="Unassembled WGS sequence"/>
</dbReference>
<keyword evidence="6" id="KW-1185">Reference proteome</keyword>
<dbReference type="InterPro" id="IPR036249">
    <property type="entry name" value="Thioredoxin-like_sf"/>
</dbReference>
<name>A0A0B3S3U2_9RHOB</name>